<dbReference type="InterPro" id="IPR036881">
    <property type="entry name" value="Glyco_hydro_3_C_sf"/>
</dbReference>
<evidence type="ECO:0000256" key="4">
    <source>
        <dbReference type="ARBA" id="ARBA00023295"/>
    </source>
</evidence>
<dbReference type="SUPFAM" id="SSF52279">
    <property type="entry name" value="Beta-D-glucan exohydrolase, C-terminal domain"/>
    <property type="match status" value="1"/>
</dbReference>
<dbReference type="Gene3D" id="3.40.50.1700">
    <property type="entry name" value="Glycoside hydrolase family 3 C-terminal domain"/>
    <property type="match status" value="1"/>
</dbReference>
<dbReference type="PANTHER" id="PTHR42721">
    <property type="entry name" value="SUGAR HYDROLASE-RELATED"/>
    <property type="match status" value="1"/>
</dbReference>
<accession>A0AA85K959</accession>
<evidence type="ECO:0000313" key="8">
    <source>
        <dbReference type="WBParaSite" id="TREG1_7070.1"/>
    </source>
</evidence>
<dbReference type="Pfam" id="PF00933">
    <property type="entry name" value="Glyco_hydro_3"/>
    <property type="match status" value="1"/>
</dbReference>
<comment type="similarity">
    <text evidence="1 5">Belongs to the glycosyl hydrolase 3 family.</text>
</comment>
<dbReference type="PANTHER" id="PTHR42721:SF42">
    <property type="entry name" value="FIBRONECTIN TYPE III-LIKE DOMAIN-CONTAINING PROTEIN"/>
    <property type="match status" value="1"/>
</dbReference>
<evidence type="ECO:0000256" key="2">
    <source>
        <dbReference type="ARBA" id="ARBA00022729"/>
    </source>
</evidence>
<dbReference type="Gene3D" id="2.60.40.10">
    <property type="entry name" value="Immunoglobulins"/>
    <property type="match status" value="1"/>
</dbReference>
<dbReference type="InterPro" id="IPR002772">
    <property type="entry name" value="Glyco_hydro_3_C"/>
</dbReference>
<dbReference type="InterPro" id="IPR017853">
    <property type="entry name" value="GH"/>
</dbReference>
<feature type="domain" description="Fibronectin type III-like" evidence="6">
    <location>
        <begin position="708"/>
        <end position="789"/>
    </location>
</feature>
<reference evidence="7" key="1">
    <citation type="submission" date="2022-06" db="EMBL/GenBank/DDBJ databases">
        <authorList>
            <person name="Berger JAMES D."/>
            <person name="Berger JAMES D."/>
        </authorList>
    </citation>
    <scope>NUCLEOTIDE SEQUENCE [LARGE SCALE GENOMIC DNA]</scope>
</reference>
<dbReference type="AlphaFoldDB" id="A0AA85K959"/>
<evidence type="ECO:0000256" key="1">
    <source>
        <dbReference type="ARBA" id="ARBA00005336"/>
    </source>
</evidence>
<dbReference type="Pfam" id="PF01915">
    <property type="entry name" value="Glyco_hydro_3_C"/>
    <property type="match status" value="1"/>
</dbReference>
<dbReference type="GO" id="GO:0046556">
    <property type="term" value="F:alpha-L-arabinofuranosidase activity"/>
    <property type="evidence" value="ECO:0007669"/>
    <property type="project" value="TreeGrafter"/>
</dbReference>
<dbReference type="GO" id="GO:0009044">
    <property type="term" value="F:xylan 1,4-beta-xylosidase activity"/>
    <property type="evidence" value="ECO:0007669"/>
    <property type="project" value="InterPro"/>
</dbReference>
<evidence type="ECO:0000259" key="6">
    <source>
        <dbReference type="SMART" id="SM01217"/>
    </source>
</evidence>
<dbReference type="InterPro" id="IPR026891">
    <property type="entry name" value="Fn3-like"/>
</dbReference>
<dbReference type="SUPFAM" id="SSF51445">
    <property type="entry name" value="(Trans)glycosidases"/>
    <property type="match status" value="1"/>
</dbReference>
<dbReference type="SMART" id="SM01217">
    <property type="entry name" value="Fn3_like"/>
    <property type="match status" value="1"/>
</dbReference>
<organism evidence="7 8">
    <name type="scientific">Trichobilharzia regenti</name>
    <name type="common">Nasal bird schistosome</name>
    <dbReference type="NCBI Taxonomy" id="157069"/>
    <lineage>
        <taxon>Eukaryota</taxon>
        <taxon>Metazoa</taxon>
        <taxon>Spiralia</taxon>
        <taxon>Lophotrochozoa</taxon>
        <taxon>Platyhelminthes</taxon>
        <taxon>Trematoda</taxon>
        <taxon>Digenea</taxon>
        <taxon>Strigeidida</taxon>
        <taxon>Schistosomatoidea</taxon>
        <taxon>Schistosomatidae</taxon>
        <taxon>Trichobilharzia</taxon>
    </lineage>
</organism>
<dbReference type="GO" id="GO:0031222">
    <property type="term" value="P:arabinan catabolic process"/>
    <property type="evidence" value="ECO:0007669"/>
    <property type="project" value="TreeGrafter"/>
</dbReference>
<dbReference type="InterPro" id="IPR019800">
    <property type="entry name" value="Glyco_hydro_3_AS"/>
</dbReference>
<evidence type="ECO:0000256" key="5">
    <source>
        <dbReference type="RuleBase" id="RU361161"/>
    </source>
</evidence>
<dbReference type="InterPro" id="IPR001764">
    <property type="entry name" value="Glyco_hydro_3_N"/>
</dbReference>
<name>A0AA85K959_TRIRE</name>
<reference evidence="8" key="2">
    <citation type="submission" date="2023-11" db="UniProtKB">
        <authorList>
            <consortium name="WormBaseParasite"/>
        </authorList>
    </citation>
    <scope>IDENTIFICATION</scope>
</reference>
<evidence type="ECO:0000256" key="3">
    <source>
        <dbReference type="ARBA" id="ARBA00022801"/>
    </source>
</evidence>
<dbReference type="InterPro" id="IPR044993">
    <property type="entry name" value="BXL"/>
</dbReference>
<protein>
    <recommendedName>
        <fullName evidence="6">Fibronectin type III-like domain-containing protein</fullName>
    </recommendedName>
</protein>
<dbReference type="PROSITE" id="PS00775">
    <property type="entry name" value="GLYCOSYL_HYDROL_F3"/>
    <property type="match status" value="1"/>
</dbReference>
<evidence type="ECO:0000313" key="7">
    <source>
        <dbReference type="Proteomes" id="UP000050795"/>
    </source>
</evidence>
<dbReference type="Proteomes" id="UP000050795">
    <property type="component" value="Unassembled WGS sequence"/>
</dbReference>
<dbReference type="InterPro" id="IPR013783">
    <property type="entry name" value="Ig-like_fold"/>
</dbReference>
<keyword evidence="7" id="KW-1185">Reference proteome</keyword>
<dbReference type="Pfam" id="PF14310">
    <property type="entry name" value="Fn3-like"/>
    <property type="match status" value="1"/>
</dbReference>
<keyword evidence="3 5" id="KW-0378">Hydrolase</keyword>
<dbReference type="InterPro" id="IPR036962">
    <property type="entry name" value="Glyco_hydro_3_N_sf"/>
</dbReference>
<dbReference type="WBParaSite" id="TREG1_7070.1">
    <property type="protein sequence ID" value="TREG1_7070.1"/>
    <property type="gene ID" value="TREG1_7070"/>
</dbReference>
<sequence length="815" mass="90976">MRQRLLHFILCVISIHYGIIIDGQVFINPSAPIKERLNDLISRLTIEEIVDQLANGGAGPTYGPGPAIPRLKIKPYQWRTNPNQGQCTSFVHQLNQAASFDIRNVWQTAFASGLEMRAKWNEFSKHNNYHDNTETYGEDPYLAGEFARAYVHGVGGWDVPNDNVNKLQKLDTNPVKQHVMMVGANCKHYVAHTGPENDPFSRLSFEAEVPEHDMWMTYLPAFRACLQAGAVGVMCAYSGVNGTPSCVNQWLLDTILRKQWNYPGFVISDQGALQFLVSKHHFYSNLQEAAVAAVKAGVNIENAIPSAVNVYSELLNLTKSGNITEDELRSLVRPLFLARILQGELNTPEMDPYASLMPDAVIKNAKHRHLAVVTAARTMVLLKNIESFLPLKSTSNLNEHPLKHIALLGPFSTSVNELTGSYGSHPDPVNTIPLDKGLETIADNVTASDICTDGAKCPTYDKVALQEILLQPDIDLVVITIGTGRNVEDEGHDRHDLNLPGYQKQFLLNALDLSAGRGIIRRLSIPVIVLVFSSGPIDIEFAMEDTNVKAIFWCGYMNSVLGEVVARVFVGKPGRPYGPYGPLLPFDSELSEVGAWGTDMDDGYWWVPAARLPFTWYASIDRLANITVYKMTNQTYRYLPKSCTKYTKECPIPIIFPFGYGLSYNTLSSSVSGFKYSNLELPTIQVKPDQPVVIYATVSNIGQIACEEVVQLYIKWLHFGQPYLDDENKQEYMSPEIQLAGFKRVRLNVGEKQRLQFYLSPEQFYVWSIKNKSMIPGQGRLRITVAGEQPDQPVTVGSNCLVDFLEICDQCSTHS</sequence>
<proteinExistence type="inferred from homology"/>
<keyword evidence="2" id="KW-0732">Signal</keyword>
<keyword evidence="4 5" id="KW-0326">Glycosidase</keyword>
<dbReference type="GO" id="GO:0045493">
    <property type="term" value="P:xylan catabolic process"/>
    <property type="evidence" value="ECO:0007669"/>
    <property type="project" value="InterPro"/>
</dbReference>
<dbReference type="Gene3D" id="3.20.20.300">
    <property type="entry name" value="Glycoside hydrolase, family 3, N-terminal domain"/>
    <property type="match status" value="1"/>
</dbReference>